<evidence type="ECO:0000313" key="2">
    <source>
        <dbReference type="Proteomes" id="UP000075840"/>
    </source>
</evidence>
<dbReference type="VEuPathDB" id="VectorBase:AARA014136"/>
<dbReference type="Proteomes" id="UP000075840">
    <property type="component" value="Unassembled WGS sequence"/>
</dbReference>
<dbReference type="EnsemblMetazoa" id="AARA014136-RA">
    <property type="protein sequence ID" value="AARA014136-PA"/>
    <property type="gene ID" value="AARA014136"/>
</dbReference>
<proteinExistence type="predicted"/>
<evidence type="ECO:0000313" key="1">
    <source>
        <dbReference type="EnsemblMetazoa" id="AARA014136-PA"/>
    </source>
</evidence>
<organism evidence="1 2">
    <name type="scientific">Anopheles arabiensis</name>
    <name type="common">Mosquito</name>
    <dbReference type="NCBI Taxonomy" id="7173"/>
    <lineage>
        <taxon>Eukaryota</taxon>
        <taxon>Metazoa</taxon>
        <taxon>Ecdysozoa</taxon>
        <taxon>Arthropoda</taxon>
        <taxon>Hexapoda</taxon>
        <taxon>Insecta</taxon>
        <taxon>Pterygota</taxon>
        <taxon>Neoptera</taxon>
        <taxon>Endopterygota</taxon>
        <taxon>Diptera</taxon>
        <taxon>Nematocera</taxon>
        <taxon>Culicoidea</taxon>
        <taxon>Culicidae</taxon>
        <taxon>Anophelinae</taxon>
        <taxon>Anopheles</taxon>
    </lineage>
</organism>
<reference evidence="1" key="1">
    <citation type="submission" date="2022-08" db="UniProtKB">
        <authorList>
            <consortium name="EnsemblMetazoa"/>
        </authorList>
    </citation>
    <scope>IDENTIFICATION</scope>
    <source>
        <strain evidence="1">Dongola</strain>
    </source>
</reference>
<dbReference type="EMBL" id="APCN01002127">
    <property type="status" value="NOT_ANNOTATED_CDS"/>
    <property type="molecule type" value="Genomic_DNA"/>
</dbReference>
<accession>A0A182IF66</accession>
<keyword evidence="2" id="KW-1185">Reference proteome</keyword>
<dbReference type="AlphaFoldDB" id="A0A182IF66"/>
<sequence>MFFLPAEEDKKNTLTHNPPRSITNVTNGRKLWFLCARLVAKPEKQEEKKRLRFCVLH</sequence>
<protein>
    <submittedName>
        <fullName evidence="1">Uncharacterized protein</fullName>
    </submittedName>
</protein>
<name>A0A182IF66_ANOAR</name>